<feature type="binding site" evidence="15">
    <location>
        <position position="205"/>
    </location>
    <ligand>
        <name>Ca(2+)</name>
        <dbReference type="ChEBI" id="CHEBI:29108"/>
        <label>1</label>
    </ligand>
</feature>
<evidence type="ECO:0000256" key="19">
    <source>
        <dbReference type="SAM" id="SignalP"/>
    </source>
</evidence>
<dbReference type="EMBL" id="JBANQN010000001">
    <property type="protein sequence ID" value="KAK6802528.1"/>
    <property type="molecule type" value="Genomic_DNA"/>
</dbReference>
<comment type="function">
    <text evidence="12">Suggested to catalyze the deposition of the aromatic residues of suberin on the cell wall and thus play a role in cell-suberization.</text>
</comment>
<keyword evidence="22" id="KW-1185">Reference proteome</keyword>
<evidence type="ECO:0000256" key="17">
    <source>
        <dbReference type="PIRSR" id="PIRSR600823-5"/>
    </source>
</evidence>
<evidence type="ECO:0000256" key="8">
    <source>
        <dbReference type="ARBA" id="ARBA00023002"/>
    </source>
</evidence>
<dbReference type="PROSITE" id="PS50873">
    <property type="entry name" value="PEROXIDASE_4"/>
    <property type="match status" value="1"/>
</dbReference>
<feature type="region of interest" description="Disordered" evidence="18">
    <location>
        <begin position="64"/>
        <end position="95"/>
    </location>
</feature>
<accession>A0AAN8YM91</accession>
<dbReference type="GO" id="GO:0046872">
    <property type="term" value="F:metal ion binding"/>
    <property type="evidence" value="ECO:0007669"/>
    <property type="project" value="UniProtKB-KW"/>
</dbReference>
<keyword evidence="19" id="KW-0732">Signal</keyword>
<dbReference type="GO" id="GO:0042744">
    <property type="term" value="P:hydrogen peroxide catabolic process"/>
    <property type="evidence" value="ECO:0007669"/>
    <property type="project" value="InterPro"/>
</dbReference>
<evidence type="ECO:0000256" key="3">
    <source>
        <dbReference type="ARBA" id="ARBA00012313"/>
    </source>
</evidence>
<comment type="catalytic activity">
    <reaction evidence="1">
        <text>2 a phenolic donor + H2O2 = 2 a phenolic radical donor + 2 H2O</text>
        <dbReference type="Rhea" id="RHEA:56136"/>
        <dbReference type="ChEBI" id="CHEBI:15377"/>
        <dbReference type="ChEBI" id="CHEBI:16240"/>
        <dbReference type="ChEBI" id="CHEBI:139520"/>
        <dbReference type="ChEBI" id="CHEBI:139521"/>
        <dbReference type="EC" id="1.11.1.7"/>
    </reaction>
</comment>
<dbReference type="Pfam" id="PF00141">
    <property type="entry name" value="peroxidase"/>
    <property type="match status" value="1"/>
</dbReference>
<feature type="binding site" evidence="15">
    <location>
        <position position="183"/>
    </location>
    <ligand>
        <name>Ca(2+)</name>
        <dbReference type="ChEBI" id="CHEBI:29108"/>
        <label>1</label>
    </ligand>
</feature>
<comment type="cofactor">
    <cofactor evidence="15">
        <name>Ca(2+)</name>
        <dbReference type="ChEBI" id="CHEBI:29108"/>
    </cofactor>
    <text evidence="15">Binds 2 calcium ions per subunit.</text>
</comment>
<evidence type="ECO:0000256" key="1">
    <source>
        <dbReference type="ARBA" id="ARBA00000189"/>
    </source>
</evidence>
<feature type="disulfide bond" evidence="17">
    <location>
        <begin position="151"/>
        <end position="232"/>
    </location>
</feature>
<dbReference type="Proteomes" id="UP001371456">
    <property type="component" value="Unassembled WGS sequence"/>
</dbReference>
<feature type="binding site" evidence="15">
    <location>
        <position position="358"/>
    </location>
    <ligand>
        <name>Ca(2+)</name>
        <dbReference type="ChEBI" id="CHEBI:29108"/>
        <label>2</label>
    </ligand>
</feature>
<feature type="domain" description="Plant heme peroxidase family profile" evidence="20">
    <location>
        <begin position="141"/>
        <end position="435"/>
    </location>
</feature>
<proteinExistence type="inferred from homology"/>
<dbReference type="EC" id="1.11.1.7" evidence="3"/>
<organism evidence="21 22">
    <name type="scientific">Solanum bulbocastanum</name>
    <name type="common">Wild potato</name>
    <dbReference type="NCBI Taxonomy" id="147425"/>
    <lineage>
        <taxon>Eukaryota</taxon>
        <taxon>Viridiplantae</taxon>
        <taxon>Streptophyta</taxon>
        <taxon>Embryophyta</taxon>
        <taxon>Tracheophyta</taxon>
        <taxon>Spermatophyta</taxon>
        <taxon>Magnoliopsida</taxon>
        <taxon>eudicotyledons</taxon>
        <taxon>Gunneridae</taxon>
        <taxon>Pentapetalae</taxon>
        <taxon>asterids</taxon>
        <taxon>lamiids</taxon>
        <taxon>Solanales</taxon>
        <taxon>Solanaceae</taxon>
        <taxon>Solanoideae</taxon>
        <taxon>Solaneae</taxon>
        <taxon>Solanum</taxon>
    </lineage>
</organism>
<comment type="caution">
    <text evidence="21">The sequence shown here is derived from an EMBL/GenBank/DDBJ whole genome shotgun (WGS) entry which is preliminary data.</text>
</comment>
<feature type="disulfide bond" evidence="17">
    <location>
        <begin position="317"/>
        <end position="345"/>
    </location>
</feature>
<sequence length="436" mass="48204">MAAKVGIFAAILLVCAILLPLLASSFPNHRPEFLEYDSSKTDVTIHGDNNNVVHANVNDIAIPSSNYETRNERSLKEKKKSNKNKNKKNKKEMKSHEHGFEAFNFEHPLIGGGHHGYSHVFPGYNVDPIAEEHKQPEILGGLREGFYQNTCPQAEQIIKNGLIRALQNDSTIAAAIPRLFLHDCLVKGCDGSIFLDTTPSGGKVEKLSPSNGVTVKGFELIDEIKAELEENCPGIVSCSDVLAYLSRDAFVASGLPYYEVSGGRRDSMESRVENVVGNLPLPDDTVDQMIHLFNRKGLNAEDLVVLIGAHSIGVAHCFNFLYRLDTPEKAQMVDPRLGGVMKFTCASEMSTIAFDATTQYKMDSVFYKQLLMKKGLLESDQVLAQDIRTRGLVQRFSNDEVGWFNKFGVAMNKLGAVEVLTGNQGQIRKQCRAVNL</sequence>
<feature type="disulfide bond" evidence="17">
    <location>
        <begin position="238"/>
        <end position="431"/>
    </location>
</feature>
<dbReference type="GO" id="GO:0006979">
    <property type="term" value="P:response to oxidative stress"/>
    <property type="evidence" value="ECO:0007669"/>
    <property type="project" value="InterPro"/>
</dbReference>
<feature type="site" description="Transition state stabilizer" evidence="16">
    <location>
        <position position="178"/>
    </location>
</feature>
<feature type="binding site" evidence="15">
    <location>
        <position position="192"/>
    </location>
    <ligand>
        <name>Ca(2+)</name>
        <dbReference type="ChEBI" id="CHEBI:29108"/>
        <label>1</label>
    </ligand>
</feature>
<feature type="binding site" evidence="14">
    <location>
        <position position="280"/>
    </location>
    <ligand>
        <name>substrate</name>
    </ligand>
</feature>
<dbReference type="PRINTS" id="PR00461">
    <property type="entry name" value="PLPEROXIDASE"/>
</dbReference>
<feature type="chain" id="PRO_5042976973" description="peroxidase" evidence="19">
    <location>
        <begin position="26"/>
        <end position="436"/>
    </location>
</feature>
<dbReference type="GO" id="GO:0140825">
    <property type="term" value="F:lactoperoxidase activity"/>
    <property type="evidence" value="ECO:0007669"/>
    <property type="project" value="UniProtKB-EC"/>
</dbReference>
<feature type="binding site" evidence="15">
    <location>
        <position position="186"/>
    </location>
    <ligand>
        <name>Ca(2+)</name>
        <dbReference type="ChEBI" id="CHEBI:29108"/>
        <label>1</label>
    </ligand>
</feature>
<keyword evidence="4" id="KW-0575">Peroxidase</keyword>
<evidence type="ECO:0000313" key="22">
    <source>
        <dbReference type="Proteomes" id="UP001371456"/>
    </source>
</evidence>
<evidence type="ECO:0000259" key="20">
    <source>
        <dbReference type="PROSITE" id="PS50873"/>
    </source>
</evidence>
<dbReference type="SUPFAM" id="SSF48113">
    <property type="entry name" value="Heme-dependent peroxidases"/>
    <property type="match status" value="1"/>
</dbReference>
<dbReference type="GO" id="GO:0020037">
    <property type="term" value="F:heme binding"/>
    <property type="evidence" value="ECO:0007669"/>
    <property type="project" value="InterPro"/>
</dbReference>
<evidence type="ECO:0000313" key="21">
    <source>
        <dbReference type="EMBL" id="KAK6802528.1"/>
    </source>
</evidence>
<keyword evidence="8" id="KW-0560">Oxidoreductase</keyword>
<dbReference type="InterPro" id="IPR000823">
    <property type="entry name" value="Peroxidase_pln"/>
</dbReference>
<dbReference type="InterPro" id="IPR002016">
    <property type="entry name" value="Haem_peroxidase"/>
</dbReference>
<dbReference type="PRINTS" id="PR00458">
    <property type="entry name" value="PEROXIDASE"/>
</dbReference>
<feature type="compositionally biased region" description="Basic residues" evidence="18">
    <location>
        <begin position="76"/>
        <end position="91"/>
    </location>
</feature>
<feature type="binding site" evidence="15">
    <location>
        <position position="190"/>
    </location>
    <ligand>
        <name>Ca(2+)</name>
        <dbReference type="ChEBI" id="CHEBI:29108"/>
        <label>1</label>
    </ligand>
</feature>
<dbReference type="CDD" id="cd00693">
    <property type="entry name" value="secretory_peroxidase"/>
    <property type="match status" value="1"/>
</dbReference>
<evidence type="ECO:0000256" key="6">
    <source>
        <dbReference type="ARBA" id="ARBA00022723"/>
    </source>
</evidence>
<evidence type="ECO:0000256" key="7">
    <source>
        <dbReference type="ARBA" id="ARBA00022837"/>
    </source>
</evidence>
<evidence type="ECO:0000256" key="14">
    <source>
        <dbReference type="PIRSR" id="PIRSR600823-2"/>
    </source>
</evidence>
<feature type="active site" description="Proton acceptor" evidence="13">
    <location>
        <position position="182"/>
    </location>
</feature>
<dbReference type="InterPro" id="IPR019793">
    <property type="entry name" value="Peroxidases_heam-ligand_BS"/>
</dbReference>
<dbReference type="FunFam" id="1.10.420.10:FF:000001">
    <property type="entry name" value="Peroxidase"/>
    <property type="match status" value="1"/>
</dbReference>
<comment type="cofactor">
    <cofactor evidence="15">
        <name>heme b</name>
        <dbReference type="ChEBI" id="CHEBI:60344"/>
    </cofactor>
    <text evidence="15">Binds 1 heme b (iron(II)-protoporphyrin IX) group per subunit.</text>
</comment>
<dbReference type="InterPro" id="IPR010255">
    <property type="entry name" value="Haem_peroxidase_sf"/>
</dbReference>
<evidence type="ECO:0000256" key="2">
    <source>
        <dbReference type="ARBA" id="ARBA00006873"/>
    </source>
</evidence>
<dbReference type="PANTHER" id="PTHR31517">
    <property type="match status" value="1"/>
</dbReference>
<evidence type="ECO:0000256" key="18">
    <source>
        <dbReference type="SAM" id="MobiDB-lite"/>
    </source>
</evidence>
<keyword evidence="7 15" id="KW-0106">Calcium</keyword>
<keyword evidence="6 15" id="KW-0479">Metal-binding</keyword>
<keyword evidence="5" id="KW-0349">Heme</keyword>
<dbReference type="PANTHER" id="PTHR31517:SF48">
    <property type="entry name" value="PEROXIDASE 16-RELATED"/>
    <property type="match status" value="1"/>
</dbReference>
<evidence type="ECO:0000256" key="12">
    <source>
        <dbReference type="ARBA" id="ARBA00053519"/>
    </source>
</evidence>
<feature type="binding site" evidence="15">
    <location>
        <position position="188"/>
    </location>
    <ligand>
        <name>Ca(2+)</name>
        <dbReference type="ChEBI" id="CHEBI:29108"/>
        <label>1</label>
    </ligand>
</feature>
<evidence type="ECO:0000256" key="15">
    <source>
        <dbReference type="PIRSR" id="PIRSR600823-3"/>
    </source>
</evidence>
<dbReference type="AlphaFoldDB" id="A0AAN8YM91"/>
<dbReference type="Gene3D" id="1.10.420.10">
    <property type="entry name" value="Peroxidase, domain 2"/>
    <property type="match status" value="1"/>
</dbReference>
<evidence type="ECO:0000256" key="13">
    <source>
        <dbReference type="PIRSR" id="PIRSR600823-1"/>
    </source>
</evidence>
<comment type="similarity">
    <text evidence="2">Belongs to the peroxidase family. Ascorbate peroxidase subfamily.</text>
</comment>
<evidence type="ECO:0000256" key="5">
    <source>
        <dbReference type="ARBA" id="ARBA00022617"/>
    </source>
</evidence>
<evidence type="ECO:0000256" key="11">
    <source>
        <dbReference type="ARBA" id="ARBA00023180"/>
    </source>
</evidence>
<evidence type="ECO:0000256" key="16">
    <source>
        <dbReference type="PIRSR" id="PIRSR600823-4"/>
    </source>
</evidence>
<reference evidence="21 22" key="1">
    <citation type="submission" date="2024-02" db="EMBL/GenBank/DDBJ databases">
        <title>de novo genome assembly of Solanum bulbocastanum strain 11H21.</title>
        <authorList>
            <person name="Hosaka A.J."/>
        </authorList>
    </citation>
    <scope>NUCLEOTIDE SEQUENCE [LARGE SCALE GENOMIC DNA]</scope>
    <source>
        <tissue evidence="21">Young leaves</tissue>
    </source>
</reference>
<gene>
    <name evidence="21" type="ORF">RDI58_000308</name>
</gene>
<name>A0AAN8YM91_SOLBU</name>
<feature type="binding site" evidence="15">
    <location>
        <position position="363"/>
    </location>
    <ligand>
        <name>Ca(2+)</name>
        <dbReference type="ChEBI" id="CHEBI:29108"/>
        <label>2</label>
    </ligand>
</feature>
<feature type="binding site" description="axial binding residue" evidence="15">
    <location>
        <position position="310"/>
    </location>
    <ligand>
        <name>heme b</name>
        <dbReference type="ChEBI" id="CHEBI:60344"/>
    </ligand>
    <ligandPart>
        <name>Fe</name>
        <dbReference type="ChEBI" id="CHEBI:18248"/>
    </ligandPart>
</feature>
<keyword evidence="9 15" id="KW-0408">Iron</keyword>
<dbReference type="PROSITE" id="PS00435">
    <property type="entry name" value="PEROXIDASE_1"/>
    <property type="match status" value="1"/>
</dbReference>
<keyword evidence="10 17" id="KW-1015">Disulfide bond</keyword>
<evidence type="ECO:0000256" key="10">
    <source>
        <dbReference type="ARBA" id="ARBA00023157"/>
    </source>
</evidence>
<dbReference type="Gene3D" id="1.10.520.10">
    <property type="match status" value="1"/>
</dbReference>
<evidence type="ECO:0000256" key="9">
    <source>
        <dbReference type="ARBA" id="ARBA00023004"/>
    </source>
</evidence>
<protein>
    <recommendedName>
        <fullName evidence="3">peroxidase</fullName>
        <ecNumber evidence="3">1.11.1.7</ecNumber>
    </recommendedName>
</protein>
<dbReference type="InterPro" id="IPR033905">
    <property type="entry name" value="Secretory_peroxidase"/>
</dbReference>
<feature type="disulfide bond" evidence="17">
    <location>
        <begin position="184"/>
        <end position="189"/>
    </location>
</feature>
<feature type="binding site" evidence="15">
    <location>
        <position position="355"/>
    </location>
    <ligand>
        <name>Ca(2+)</name>
        <dbReference type="ChEBI" id="CHEBI:29108"/>
        <label>2</label>
    </ligand>
</feature>
<feature type="signal peptide" evidence="19">
    <location>
        <begin position="1"/>
        <end position="25"/>
    </location>
</feature>
<evidence type="ECO:0000256" key="4">
    <source>
        <dbReference type="ARBA" id="ARBA00022559"/>
    </source>
</evidence>
<keyword evidence="11" id="KW-0325">Glycoprotein</keyword>